<keyword evidence="1" id="KW-1133">Transmembrane helix</keyword>
<accession>A0AAV5WCU3</accession>
<feature type="transmembrane region" description="Helical" evidence="1">
    <location>
        <begin position="112"/>
        <end position="133"/>
    </location>
</feature>
<keyword evidence="1" id="KW-0812">Transmembrane</keyword>
<feature type="transmembrane region" description="Helical" evidence="1">
    <location>
        <begin position="55"/>
        <end position="76"/>
    </location>
</feature>
<reference evidence="2" key="1">
    <citation type="submission" date="2023-10" db="EMBL/GenBank/DDBJ databases">
        <title>Genome assembly of Pristionchus species.</title>
        <authorList>
            <person name="Yoshida K."/>
            <person name="Sommer R.J."/>
        </authorList>
    </citation>
    <scope>NUCLEOTIDE SEQUENCE</scope>
    <source>
        <strain evidence="2">RS5133</strain>
    </source>
</reference>
<evidence type="ECO:0000313" key="2">
    <source>
        <dbReference type="EMBL" id="GMT29711.1"/>
    </source>
</evidence>
<feature type="transmembrane region" description="Helical" evidence="1">
    <location>
        <begin position="246"/>
        <end position="266"/>
    </location>
</feature>
<feature type="transmembrane region" description="Helical" evidence="1">
    <location>
        <begin position="278"/>
        <end position="297"/>
    </location>
</feature>
<evidence type="ECO:0008006" key="4">
    <source>
        <dbReference type="Google" id="ProtNLM"/>
    </source>
</evidence>
<feature type="transmembrane region" description="Helical" evidence="1">
    <location>
        <begin position="335"/>
        <end position="356"/>
    </location>
</feature>
<evidence type="ECO:0000256" key="1">
    <source>
        <dbReference type="SAM" id="Phobius"/>
    </source>
</evidence>
<feature type="transmembrane region" description="Helical" evidence="1">
    <location>
        <begin position="180"/>
        <end position="209"/>
    </location>
</feature>
<dbReference type="EMBL" id="BTSY01000005">
    <property type="protein sequence ID" value="GMT29711.1"/>
    <property type="molecule type" value="Genomic_DNA"/>
</dbReference>
<feature type="non-terminal residue" evidence="2">
    <location>
        <position position="498"/>
    </location>
</feature>
<organism evidence="2 3">
    <name type="scientific">Pristionchus fissidentatus</name>
    <dbReference type="NCBI Taxonomy" id="1538716"/>
    <lineage>
        <taxon>Eukaryota</taxon>
        <taxon>Metazoa</taxon>
        <taxon>Ecdysozoa</taxon>
        <taxon>Nematoda</taxon>
        <taxon>Chromadorea</taxon>
        <taxon>Rhabditida</taxon>
        <taxon>Rhabditina</taxon>
        <taxon>Diplogasteromorpha</taxon>
        <taxon>Diplogasteroidea</taxon>
        <taxon>Neodiplogasteridae</taxon>
        <taxon>Pristionchus</taxon>
    </lineage>
</organism>
<feature type="non-terminal residue" evidence="2">
    <location>
        <position position="1"/>
    </location>
</feature>
<feature type="transmembrane region" description="Helical" evidence="1">
    <location>
        <begin position="309"/>
        <end position="329"/>
    </location>
</feature>
<feature type="transmembrane region" description="Helical" evidence="1">
    <location>
        <begin position="139"/>
        <end position="159"/>
    </location>
</feature>
<sequence length="498" mass="55930">SGMLNHSNSAPNRVDHLSPHSNHSATFRAMTAPTKVTALKKGQEEAEKSSWKSTCIGIILFVIYSALIFTALEVFAPKYSELRDALEVEILVPSLLFLFISDTKNKGTKMKWIFAFTLLALAIGSYILSLFPFDSLDKHYLSIMQSASLLILFPIYFANTNQQATKENEESASHDTKKSSILFFHLFALYAVLMLIIVTPAFALGYFAILDIDTIAFYFLAASAIVGFSIWQLFPLWEVKSTTDLLRLLFLVLPCTLLALALLNAHDKHPMGFEYVQLRAIIEVDLLLPLLLFVSMADVKNKRAMMKMIIAVGFIAMAVGSYVITRLTIDLKSLMLYASILDSATLIVAYPMFFSFADTRNDRYGFPRKPTNQFSFWQLLVFHSILFSIVVAPALSSLHYGIADLATIDAHLLVATWIVCLAFWKIFPNFEVNHIRGLLGLVAIILCVLLTLAMCVSYEGIKAIGSLLGLFQLYLQFKLLFKINVYDMWTKKEPPINT</sequence>
<keyword evidence="1" id="KW-0472">Membrane</keyword>
<evidence type="ECO:0000313" key="3">
    <source>
        <dbReference type="Proteomes" id="UP001432322"/>
    </source>
</evidence>
<feature type="transmembrane region" description="Helical" evidence="1">
    <location>
        <begin position="438"/>
        <end position="457"/>
    </location>
</feature>
<protein>
    <recommendedName>
        <fullName evidence="4">DUF4153 domain-containing protein</fullName>
    </recommendedName>
</protein>
<feature type="transmembrane region" description="Helical" evidence="1">
    <location>
        <begin position="376"/>
        <end position="396"/>
    </location>
</feature>
<dbReference type="AlphaFoldDB" id="A0AAV5WCU3"/>
<dbReference type="Proteomes" id="UP001432322">
    <property type="component" value="Unassembled WGS sequence"/>
</dbReference>
<proteinExistence type="predicted"/>
<gene>
    <name evidence="2" type="ORF">PFISCL1PPCAC_21008</name>
</gene>
<feature type="transmembrane region" description="Helical" evidence="1">
    <location>
        <begin position="408"/>
        <end position="426"/>
    </location>
</feature>
<name>A0AAV5WCU3_9BILA</name>
<feature type="transmembrane region" description="Helical" evidence="1">
    <location>
        <begin position="215"/>
        <end position="234"/>
    </location>
</feature>
<comment type="caution">
    <text evidence="2">The sequence shown here is derived from an EMBL/GenBank/DDBJ whole genome shotgun (WGS) entry which is preliminary data.</text>
</comment>
<keyword evidence="3" id="KW-1185">Reference proteome</keyword>